<protein>
    <submittedName>
        <fullName evidence="2">Uncharacterized protein</fullName>
    </submittedName>
</protein>
<proteinExistence type="predicted"/>
<dbReference type="AlphaFoldDB" id="A0A173LYC9"/>
<dbReference type="Proteomes" id="UP000243847">
    <property type="component" value="Chromosome sequence1"/>
</dbReference>
<keyword evidence="1" id="KW-0812">Transmembrane</keyword>
<keyword evidence="1" id="KW-1133">Transmembrane helix</keyword>
<evidence type="ECO:0000313" key="3">
    <source>
        <dbReference type="Proteomes" id="UP000243847"/>
    </source>
</evidence>
<evidence type="ECO:0000313" key="2">
    <source>
        <dbReference type="EMBL" id="BAU99986.1"/>
    </source>
</evidence>
<dbReference type="KEGG" id="amin:AUMI_114440"/>
<feature type="transmembrane region" description="Helical" evidence="1">
    <location>
        <begin position="55"/>
        <end position="74"/>
    </location>
</feature>
<keyword evidence="1" id="KW-0472">Membrane</keyword>
<name>A0A173LYC9_9MICO</name>
<dbReference type="GeneID" id="80452636"/>
<gene>
    <name evidence="2" type="ORF">AUMI_114440</name>
</gene>
<organism evidence="2 3">
    <name type="scientific">Aurantimicrobium minutum</name>
    <dbReference type="NCBI Taxonomy" id="708131"/>
    <lineage>
        <taxon>Bacteria</taxon>
        <taxon>Bacillati</taxon>
        <taxon>Actinomycetota</taxon>
        <taxon>Actinomycetes</taxon>
        <taxon>Micrococcales</taxon>
        <taxon>Microbacteriaceae</taxon>
        <taxon>Aurantimicrobium</taxon>
    </lineage>
</organism>
<evidence type="ECO:0000256" key="1">
    <source>
        <dbReference type="SAM" id="Phobius"/>
    </source>
</evidence>
<reference evidence="2 3" key="1">
    <citation type="journal article" date="2016" name="Genome Announc.">
        <title>Complete Genome Sequence of Aurantimicrobium minutum Type Strain KNCT, a Planktonic Ultramicrobacterium Isolated from River Water.</title>
        <authorList>
            <person name="Nakai R."/>
            <person name="Fujisawa T."/>
            <person name="Nakamura Y."/>
            <person name="Nishide H."/>
            <person name="Uchiyama I."/>
            <person name="Baba T."/>
            <person name="Toyoda A."/>
            <person name="Fujiyama A."/>
            <person name="Naganuma T."/>
            <person name="Niki H."/>
        </authorList>
    </citation>
    <scope>NUCLEOTIDE SEQUENCE [LARGE SCALE GENOMIC DNA]</scope>
    <source>
        <strain evidence="2 3">KNC</strain>
    </source>
</reference>
<accession>A0A173LYC9</accession>
<dbReference type="EMBL" id="AP017457">
    <property type="protein sequence ID" value="BAU99986.1"/>
    <property type="molecule type" value="Genomic_DNA"/>
</dbReference>
<dbReference type="RefSeq" id="WP_096383041.1">
    <property type="nucleotide sequence ID" value="NZ_AP017457.1"/>
</dbReference>
<sequence>MYCSNCGEKRVKGNFCPSCGERFPDNQATQEVPEVLAHPEAPQVDDHQTGKTNPYVWVAIGAAILLLIIFVAASSNASQQESARVAASQSAQAEADAQQQAEAKRKQAQAAAEAAKAQLAPDKDACTKIAQIENSVGSQISGMSRVSASPIVASVSMDIRSAASSANQVQSYGYALADAYGLLADFMAIDVVEASTIGTVQQASLNFKNACKQLG</sequence>